<dbReference type="OrthoDB" id="9983560at2759"/>
<keyword evidence="6" id="KW-1185">Reference proteome</keyword>
<sequence length="621" mass="68796">MILQFFFSWTCLLWIVQLVSCADISEFFSTRRGILPVQDEVAPLRYIYRRQNATEFCKIFPGDKEWPSEAEWAKLNETIGGALIRPVPHAAVCHESWPQYDAEACQELINTWGNYEMRVKHPTDIIYQYFQGTSCEPSTNPSTPCTRGGTPEYVVNVSSAAQISSAIKFAKEKNVRLVVKNTGHDVSGKSTGAGSLSIWTHNLKKIEYLPDFKNDYYSGPAMRVGAGVSLYEYYTAADVNNVTAVGGECDTVGVAGGYLSGGGHSPSGGLFGMGADQVVELTAVLPDGRDVHITSTSEPELFWAFRGGGGSTFGVITSVTVKVHPKIPITVSRWAFGSSTHNITNETFWEAVRAYLDNIPAIADSGSQAFSAINSMGELGYTFRMTSFFAANHTVEQYDALMKPLFDRLKVLGVEVEQNTTFHNEYYGGWSRAFPKLNGRFNESKPVLATGSRLIPRRNFEDPRLKNKTFEVFKEVAGMGYPFIFYTQKNEAPKGVDNAINLAYRDSAVFLIVSAVYTKTSSIAEINSTRNAISNVVVPKFKAITPGGGTYMNEADCREPDWQQNFFGSNYPRLLALKKKLDPDGIFWAKTAVGSEGWYIKDDNGLPEVQTGRLCRKMLAW</sequence>
<keyword evidence="3" id="KW-0732">Signal</keyword>
<accession>A0A6A6EYB6</accession>
<dbReference type="Gene3D" id="3.30.465.10">
    <property type="match status" value="2"/>
</dbReference>
<organism evidence="5 6">
    <name type="scientific">Zopfia rhizophila CBS 207.26</name>
    <dbReference type="NCBI Taxonomy" id="1314779"/>
    <lineage>
        <taxon>Eukaryota</taxon>
        <taxon>Fungi</taxon>
        <taxon>Dikarya</taxon>
        <taxon>Ascomycota</taxon>
        <taxon>Pezizomycotina</taxon>
        <taxon>Dothideomycetes</taxon>
        <taxon>Dothideomycetes incertae sedis</taxon>
        <taxon>Zopfiaceae</taxon>
        <taxon>Zopfia</taxon>
    </lineage>
</organism>
<dbReference type="Proteomes" id="UP000800200">
    <property type="component" value="Unassembled WGS sequence"/>
</dbReference>
<feature type="signal peptide" evidence="3">
    <location>
        <begin position="1"/>
        <end position="21"/>
    </location>
</feature>
<evidence type="ECO:0000313" key="5">
    <source>
        <dbReference type="EMBL" id="KAF2195140.1"/>
    </source>
</evidence>
<dbReference type="InterPro" id="IPR016166">
    <property type="entry name" value="FAD-bd_PCMH"/>
</dbReference>
<dbReference type="InterPro" id="IPR016169">
    <property type="entry name" value="FAD-bd_PCMH_sub2"/>
</dbReference>
<dbReference type="PANTHER" id="PTHR13878">
    <property type="entry name" value="GULONOLACTONE OXIDASE"/>
    <property type="match status" value="1"/>
</dbReference>
<dbReference type="GO" id="GO:0016491">
    <property type="term" value="F:oxidoreductase activity"/>
    <property type="evidence" value="ECO:0007669"/>
    <property type="project" value="UniProtKB-KW"/>
</dbReference>
<proteinExistence type="inferred from homology"/>
<dbReference type="EMBL" id="ML994610">
    <property type="protein sequence ID" value="KAF2195140.1"/>
    <property type="molecule type" value="Genomic_DNA"/>
</dbReference>
<name>A0A6A6EYB6_9PEZI</name>
<reference evidence="5" key="1">
    <citation type="journal article" date="2020" name="Stud. Mycol.">
        <title>101 Dothideomycetes genomes: a test case for predicting lifestyles and emergence of pathogens.</title>
        <authorList>
            <person name="Haridas S."/>
            <person name="Albert R."/>
            <person name="Binder M."/>
            <person name="Bloem J."/>
            <person name="Labutti K."/>
            <person name="Salamov A."/>
            <person name="Andreopoulos B."/>
            <person name="Baker S."/>
            <person name="Barry K."/>
            <person name="Bills G."/>
            <person name="Bluhm B."/>
            <person name="Cannon C."/>
            <person name="Castanera R."/>
            <person name="Culley D."/>
            <person name="Daum C."/>
            <person name="Ezra D."/>
            <person name="Gonzalez J."/>
            <person name="Henrissat B."/>
            <person name="Kuo A."/>
            <person name="Liang C."/>
            <person name="Lipzen A."/>
            <person name="Lutzoni F."/>
            <person name="Magnuson J."/>
            <person name="Mondo S."/>
            <person name="Nolan M."/>
            <person name="Ohm R."/>
            <person name="Pangilinan J."/>
            <person name="Park H.-J."/>
            <person name="Ramirez L."/>
            <person name="Alfaro M."/>
            <person name="Sun H."/>
            <person name="Tritt A."/>
            <person name="Yoshinaga Y."/>
            <person name="Zwiers L.-H."/>
            <person name="Turgeon B."/>
            <person name="Goodwin S."/>
            <person name="Spatafora J."/>
            <person name="Crous P."/>
            <person name="Grigoriev I."/>
        </authorList>
    </citation>
    <scope>NUCLEOTIDE SEQUENCE</scope>
    <source>
        <strain evidence="5">CBS 207.26</strain>
    </source>
</reference>
<comment type="similarity">
    <text evidence="1">Belongs to the oxygen-dependent FAD-linked oxidoreductase family.</text>
</comment>
<evidence type="ECO:0000256" key="1">
    <source>
        <dbReference type="ARBA" id="ARBA00005466"/>
    </source>
</evidence>
<evidence type="ECO:0000256" key="3">
    <source>
        <dbReference type="SAM" id="SignalP"/>
    </source>
</evidence>
<dbReference type="AlphaFoldDB" id="A0A6A6EYB6"/>
<dbReference type="Pfam" id="PF08031">
    <property type="entry name" value="BBE"/>
    <property type="match status" value="1"/>
</dbReference>
<dbReference type="Pfam" id="PF01565">
    <property type="entry name" value="FAD_binding_4"/>
    <property type="match status" value="1"/>
</dbReference>
<gene>
    <name evidence="5" type="ORF">K469DRAFT_757170</name>
</gene>
<dbReference type="PANTHER" id="PTHR13878:SF91">
    <property type="entry name" value="FAD BINDING DOMAIN PROTEIN (AFU_ORTHOLOGUE AFUA_6G12070)-RELATED"/>
    <property type="match status" value="1"/>
</dbReference>
<keyword evidence="2" id="KW-0560">Oxidoreductase</keyword>
<protein>
    <submittedName>
        <fullName evidence="5">FAD-binding domain-containing protein</fullName>
    </submittedName>
</protein>
<evidence type="ECO:0000256" key="2">
    <source>
        <dbReference type="ARBA" id="ARBA00023002"/>
    </source>
</evidence>
<feature type="domain" description="FAD-binding PCMH-type" evidence="4">
    <location>
        <begin position="146"/>
        <end position="326"/>
    </location>
</feature>
<dbReference type="GO" id="GO:0071949">
    <property type="term" value="F:FAD binding"/>
    <property type="evidence" value="ECO:0007669"/>
    <property type="project" value="InterPro"/>
</dbReference>
<dbReference type="InterPro" id="IPR012951">
    <property type="entry name" value="BBE"/>
</dbReference>
<evidence type="ECO:0000259" key="4">
    <source>
        <dbReference type="PROSITE" id="PS51387"/>
    </source>
</evidence>
<dbReference type="InterPro" id="IPR050432">
    <property type="entry name" value="FAD-linked_Oxidoreductases_BP"/>
</dbReference>
<feature type="chain" id="PRO_5025635985" evidence="3">
    <location>
        <begin position="22"/>
        <end position="621"/>
    </location>
</feature>
<evidence type="ECO:0000313" key="6">
    <source>
        <dbReference type="Proteomes" id="UP000800200"/>
    </source>
</evidence>
<dbReference type="SUPFAM" id="SSF56176">
    <property type="entry name" value="FAD-binding/transporter-associated domain-like"/>
    <property type="match status" value="1"/>
</dbReference>
<dbReference type="InterPro" id="IPR006094">
    <property type="entry name" value="Oxid_FAD_bind_N"/>
</dbReference>
<dbReference type="InterPro" id="IPR036318">
    <property type="entry name" value="FAD-bd_PCMH-like_sf"/>
</dbReference>
<dbReference type="PROSITE" id="PS51387">
    <property type="entry name" value="FAD_PCMH"/>
    <property type="match status" value="1"/>
</dbReference>